<evidence type="ECO:0000313" key="1">
    <source>
        <dbReference type="Proteomes" id="UP000887579"/>
    </source>
</evidence>
<dbReference type="WBParaSite" id="ES5_v2.g988.t1">
    <property type="protein sequence ID" value="ES5_v2.g988.t1"/>
    <property type="gene ID" value="ES5_v2.g988"/>
</dbReference>
<reference evidence="2" key="1">
    <citation type="submission" date="2022-11" db="UniProtKB">
        <authorList>
            <consortium name="WormBaseParasite"/>
        </authorList>
    </citation>
    <scope>IDENTIFICATION</scope>
</reference>
<sequence>MREIASRYPQYNVTTFMPLWLFTDQYDIVVPNTVQDVVIAMAVMICIAFFLIPQPMCALWVTAAIGSIDIGVVGFMTLWGVNLDAISMITIIMSVGFAVDYSAHITYGYVVSKAAKPRDRICEALGALGWPLTQGAISTILAVIVLADVPAYMIITFFKTVFLSITIGLLHGLVFLPVTLSLCVRGICAISPPSESNDDDDDSERHEKFFQISPLHHSMSSSATILSNESPSPYQQHHQHHHHHEYALPHFPSSPFK</sequence>
<proteinExistence type="predicted"/>
<evidence type="ECO:0000313" key="2">
    <source>
        <dbReference type="WBParaSite" id="ES5_v2.g988.t1"/>
    </source>
</evidence>
<organism evidence="1 2">
    <name type="scientific">Panagrolaimus sp. ES5</name>
    <dbReference type="NCBI Taxonomy" id="591445"/>
    <lineage>
        <taxon>Eukaryota</taxon>
        <taxon>Metazoa</taxon>
        <taxon>Ecdysozoa</taxon>
        <taxon>Nematoda</taxon>
        <taxon>Chromadorea</taxon>
        <taxon>Rhabditida</taxon>
        <taxon>Tylenchina</taxon>
        <taxon>Panagrolaimomorpha</taxon>
        <taxon>Panagrolaimoidea</taxon>
        <taxon>Panagrolaimidae</taxon>
        <taxon>Panagrolaimus</taxon>
    </lineage>
</organism>
<accession>A0AC34GXT3</accession>
<protein>
    <submittedName>
        <fullName evidence="2">SSD domain-containing protein</fullName>
    </submittedName>
</protein>
<dbReference type="Proteomes" id="UP000887579">
    <property type="component" value="Unplaced"/>
</dbReference>
<name>A0AC34GXT3_9BILA</name>